<evidence type="ECO:0000256" key="7">
    <source>
        <dbReference type="ARBA" id="ARBA00023136"/>
    </source>
</evidence>
<feature type="transmembrane region" description="Helical" evidence="8">
    <location>
        <begin position="277"/>
        <end position="294"/>
    </location>
</feature>
<feature type="transmembrane region" description="Helical" evidence="8">
    <location>
        <begin position="222"/>
        <end position="243"/>
    </location>
</feature>
<evidence type="ECO:0000313" key="10">
    <source>
        <dbReference type="EMBL" id="RMR13406.1"/>
    </source>
</evidence>
<proteinExistence type="predicted"/>
<dbReference type="GO" id="GO:0005886">
    <property type="term" value="C:plasma membrane"/>
    <property type="evidence" value="ECO:0007669"/>
    <property type="project" value="UniProtKB-SubCell"/>
</dbReference>
<feature type="transmembrane region" description="Helical" evidence="8">
    <location>
        <begin position="465"/>
        <end position="487"/>
    </location>
</feature>
<dbReference type="InterPro" id="IPR038731">
    <property type="entry name" value="RgtA/B/C-like"/>
</dbReference>
<reference evidence="10 11" key="1">
    <citation type="submission" date="2018-08" db="EMBL/GenBank/DDBJ databases">
        <title>Recombination of ecologically and evolutionarily significant loci maintains genetic cohesion in the Pseudomonas syringae species complex.</title>
        <authorList>
            <person name="Dillon M."/>
            <person name="Thakur S."/>
            <person name="Almeida R.N.D."/>
            <person name="Weir B.S."/>
            <person name="Guttman D.S."/>
        </authorList>
    </citation>
    <scope>NUCLEOTIDE SEQUENCE [LARGE SCALE GENOMIC DNA]</scope>
    <source>
        <strain evidence="10 11">ICMP 8670</strain>
    </source>
</reference>
<keyword evidence="2" id="KW-1003">Cell membrane</keyword>
<keyword evidence="7 8" id="KW-0472">Membrane</keyword>
<evidence type="ECO:0000256" key="6">
    <source>
        <dbReference type="ARBA" id="ARBA00022989"/>
    </source>
</evidence>
<evidence type="ECO:0000256" key="3">
    <source>
        <dbReference type="ARBA" id="ARBA00022676"/>
    </source>
</evidence>
<feature type="domain" description="Glycosyltransferase RgtA/B/C/D-like" evidence="9">
    <location>
        <begin position="202"/>
        <end position="369"/>
    </location>
</feature>
<feature type="transmembrane region" description="Helical" evidence="8">
    <location>
        <begin position="441"/>
        <end position="459"/>
    </location>
</feature>
<dbReference type="PANTHER" id="PTHR33908">
    <property type="entry name" value="MANNOSYLTRANSFERASE YKCB-RELATED"/>
    <property type="match status" value="1"/>
</dbReference>
<evidence type="ECO:0000256" key="5">
    <source>
        <dbReference type="ARBA" id="ARBA00022692"/>
    </source>
</evidence>
<feature type="transmembrane region" description="Helical" evidence="8">
    <location>
        <begin position="351"/>
        <end position="374"/>
    </location>
</feature>
<evidence type="ECO:0000256" key="2">
    <source>
        <dbReference type="ARBA" id="ARBA00022475"/>
    </source>
</evidence>
<dbReference type="Proteomes" id="UP000276615">
    <property type="component" value="Unassembled WGS sequence"/>
</dbReference>
<feature type="transmembrane region" description="Helical" evidence="8">
    <location>
        <begin position="146"/>
        <end position="165"/>
    </location>
</feature>
<evidence type="ECO:0000256" key="1">
    <source>
        <dbReference type="ARBA" id="ARBA00004651"/>
    </source>
</evidence>
<sequence length="634" mass="70171">MTRTVQTAQSMFGHPVQAQGWLYDCDETMLEQVMVHKSAKRNLILVTHSGCISQLESLHAIHTRSPARMTVHFSSRWMLEASPSFAELLTLKTGSNWRNRTRVEWLPGMPAVNNSSTMGDLYFCQPDLLLCLPLVNPVPLLMTARVLSPLLLLLGALLFFIALGNHQLQNSTEPRVAGIAMEMHLSDNWVTPKLNDQPFLEKPPMSVWLDAAAIRVFGATPWAVRLASACAGLFSVLLLYGMLRRYGRPASVAWVAAFMLATQASFWSNSRQVGEDALLALGVTTALLAFFQASQRSRSEASSTGLWLLFTLGIALATLSKGVLGLAMPGVVIFAWLVCESVQHKRIVLAHWLRPAMFTVLALLPLLVWLWFLYGQGGVQSLRDVLWTNSVGRFSGSFEEAGHYEPIYYYLTKLPEAFLPWNILVYLGLWHFRKQLMANRYLLFFSLWLLAQFLLLTLASSKRMVYLMSLAPAAAVIAAEYALVLGERLQKRSANSAVAAFVVQNRKAMTAAGVAVIMVGYLSAAIWLAPRADRQLSFLPLTDKVHGLQVQGRHVALFQPSERLAGASVFYSQSLLNTLTTDAELSAFLARTGDNLAIMESLSPPQPPLRIVDSVKVGERIYYFVNLAPAAASN</sequence>
<feature type="transmembrane region" description="Helical" evidence="8">
    <location>
        <begin position="306"/>
        <end position="339"/>
    </location>
</feature>
<dbReference type="GO" id="GO:0016763">
    <property type="term" value="F:pentosyltransferase activity"/>
    <property type="evidence" value="ECO:0007669"/>
    <property type="project" value="TreeGrafter"/>
</dbReference>
<dbReference type="EMBL" id="RBRQ01000072">
    <property type="protein sequence ID" value="RMR13406.1"/>
    <property type="molecule type" value="Genomic_DNA"/>
</dbReference>
<keyword evidence="4 10" id="KW-0808">Transferase</keyword>
<dbReference type="InterPro" id="IPR050297">
    <property type="entry name" value="LipidA_mod_glycosyltrf_83"/>
</dbReference>
<gene>
    <name evidence="10" type="ORF">ALP92_01730</name>
</gene>
<accession>A0A3M4SFN4</accession>
<name>A0A3M4SFN4_9PSED</name>
<dbReference type="AlphaFoldDB" id="A0A3M4SFN4"/>
<comment type="caution">
    <text evidence="10">The sequence shown here is derived from an EMBL/GenBank/DDBJ whole genome shotgun (WGS) entry which is preliminary data.</text>
</comment>
<organism evidence="10 11">
    <name type="scientific">Pseudomonas syringae pv. primulae</name>
    <dbReference type="NCBI Taxonomy" id="251707"/>
    <lineage>
        <taxon>Bacteria</taxon>
        <taxon>Pseudomonadati</taxon>
        <taxon>Pseudomonadota</taxon>
        <taxon>Gammaproteobacteria</taxon>
        <taxon>Pseudomonadales</taxon>
        <taxon>Pseudomonadaceae</taxon>
        <taxon>Pseudomonas</taxon>
    </lineage>
</organism>
<protein>
    <submittedName>
        <fullName evidence="10">Glycosyl transferase protein</fullName>
    </submittedName>
</protein>
<feature type="transmembrane region" description="Helical" evidence="8">
    <location>
        <begin position="249"/>
        <end position="268"/>
    </location>
</feature>
<evidence type="ECO:0000256" key="4">
    <source>
        <dbReference type="ARBA" id="ARBA00022679"/>
    </source>
</evidence>
<evidence type="ECO:0000256" key="8">
    <source>
        <dbReference type="SAM" id="Phobius"/>
    </source>
</evidence>
<dbReference type="GO" id="GO:0010041">
    <property type="term" value="P:response to iron(III) ion"/>
    <property type="evidence" value="ECO:0007669"/>
    <property type="project" value="TreeGrafter"/>
</dbReference>
<keyword evidence="3" id="KW-0328">Glycosyltransferase</keyword>
<evidence type="ECO:0000313" key="11">
    <source>
        <dbReference type="Proteomes" id="UP000276615"/>
    </source>
</evidence>
<dbReference type="Pfam" id="PF13231">
    <property type="entry name" value="PMT_2"/>
    <property type="match status" value="1"/>
</dbReference>
<comment type="subcellular location">
    <subcellularLocation>
        <location evidence="1">Cell membrane</location>
        <topology evidence="1">Multi-pass membrane protein</topology>
    </subcellularLocation>
</comment>
<keyword evidence="5 8" id="KW-0812">Transmembrane</keyword>
<evidence type="ECO:0000259" key="9">
    <source>
        <dbReference type="Pfam" id="PF13231"/>
    </source>
</evidence>
<dbReference type="GO" id="GO:0009103">
    <property type="term" value="P:lipopolysaccharide biosynthetic process"/>
    <property type="evidence" value="ECO:0007669"/>
    <property type="project" value="UniProtKB-ARBA"/>
</dbReference>
<keyword evidence="6 8" id="KW-1133">Transmembrane helix</keyword>
<feature type="transmembrane region" description="Helical" evidence="8">
    <location>
        <begin position="508"/>
        <end position="529"/>
    </location>
</feature>
<dbReference type="PANTHER" id="PTHR33908:SF3">
    <property type="entry name" value="UNDECAPRENYL PHOSPHATE-ALPHA-4-AMINO-4-DEOXY-L-ARABINOSE ARABINOSYL TRANSFERASE"/>
    <property type="match status" value="1"/>
</dbReference>